<dbReference type="GO" id="GO:0016020">
    <property type="term" value="C:membrane"/>
    <property type="evidence" value="ECO:0007669"/>
    <property type="project" value="UniProtKB-SubCell"/>
</dbReference>
<feature type="region of interest" description="Disordered" evidence="6">
    <location>
        <begin position="1"/>
        <end position="41"/>
    </location>
</feature>
<dbReference type="SUPFAM" id="SSF103473">
    <property type="entry name" value="MFS general substrate transporter"/>
    <property type="match status" value="1"/>
</dbReference>
<feature type="transmembrane region" description="Helical" evidence="7">
    <location>
        <begin position="425"/>
        <end position="448"/>
    </location>
</feature>
<feature type="compositionally biased region" description="Acidic residues" evidence="6">
    <location>
        <begin position="16"/>
        <end position="41"/>
    </location>
</feature>
<evidence type="ECO:0000256" key="3">
    <source>
        <dbReference type="ARBA" id="ARBA00022989"/>
    </source>
</evidence>
<organism evidence="8">
    <name type="scientific">Branchiostoma floridae</name>
    <name type="common">Florida lancelet</name>
    <name type="synonym">Amphioxus</name>
    <dbReference type="NCBI Taxonomy" id="7739"/>
    <lineage>
        <taxon>Eukaryota</taxon>
        <taxon>Metazoa</taxon>
        <taxon>Chordata</taxon>
        <taxon>Cephalochordata</taxon>
        <taxon>Leptocardii</taxon>
        <taxon>Amphioxiformes</taxon>
        <taxon>Branchiostomatidae</taxon>
        <taxon>Branchiostoma</taxon>
    </lineage>
</organism>
<dbReference type="GO" id="GO:0022857">
    <property type="term" value="F:transmembrane transporter activity"/>
    <property type="evidence" value="ECO:0007669"/>
    <property type="project" value="InterPro"/>
</dbReference>
<comment type="subcellular location">
    <subcellularLocation>
        <location evidence="1">Membrane</location>
        <topology evidence="1">Multi-pass membrane protein</topology>
    </subcellularLocation>
</comment>
<evidence type="ECO:0000313" key="8">
    <source>
        <dbReference type="EMBL" id="EEN70118.1"/>
    </source>
</evidence>
<feature type="transmembrane region" description="Helical" evidence="7">
    <location>
        <begin position="268"/>
        <end position="287"/>
    </location>
</feature>
<protein>
    <recommendedName>
        <fullName evidence="9">Major facilitator superfamily (MFS) profile domain-containing protein</fullName>
    </recommendedName>
</protein>
<dbReference type="EMBL" id="GG666451">
    <property type="protein sequence ID" value="EEN70118.1"/>
    <property type="molecule type" value="Genomic_DNA"/>
</dbReference>
<evidence type="ECO:0000256" key="6">
    <source>
        <dbReference type="SAM" id="MobiDB-lite"/>
    </source>
</evidence>
<evidence type="ECO:0000256" key="1">
    <source>
        <dbReference type="ARBA" id="ARBA00004141"/>
    </source>
</evidence>
<proteinExistence type="inferred from homology"/>
<keyword evidence="2 7" id="KW-0812">Transmembrane</keyword>
<feature type="transmembrane region" description="Helical" evidence="7">
    <location>
        <begin position="195"/>
        <end position="220"/>
    </location>
</feature>
<accession>C3XQ97</accession>
<feature type="transmembrane region" description="Helical" evidence="7">
    <location>
        <begin position="169"/>
        <end position="189"/>
    </location>
</feature>
<evidence type="ECO:0000256" key="2">
    <source>
        <dbReference type="ARBA" id="ARBA00022692"/>
    </source>
</evidence>
<keyword evidence="4 7" id="KW-0472">Membrane</keyword>
<feature type="transmembrane region" description="Helical" evidence="7">
    <location>
        <begin position="460"/>
        <end position="482"/>
    </location>
</feature>
<evidence type="ECO:0000256" key="5">
    <source>
        <dbReference type="ARBA" id="ARBA00038227"/>
    </source>
</evidence>
<feature type="transmembrane region" description="Helical" evidence="7">
    <location>
        <begin position="494"/>
        <end position="516"/>
    </location>
</feature>
<evidence type="ECO:0000256" key="7">
    <source>
        <dbReference type="SAM" id="Phobius"/>
    </source>
</evidence>
<feature type="transmembrane region" description="Helical" evidence="7">
    <location>
        <begin position="402"/>
        <end position="419"/>
    </location>
</feature>
<keyword evidence="3 7" id="KW-1133">Transmembrane helix</keyword>
<feature type="transmembrane region" description="Helical" evidence="7">
    <location>
        <begin position="371"/>
        <end position="390"/>
    </location>
</feature>
<evidence type="ECO:0000256" key="4">
    <source>
        <dbReference type="ARBA" id="ARBA00023136"/>
    </source>
</evidence>
<dbReference type="Pfam" id="PF07690">
    <property type="entry name" value="MFS_1"/>
    <property type="match status" value="1"/>
</dbReference>
<dbReference type="PANTHER" id="PTHR23507">
    <property type="entry name" value="ZGC:174356"/>
    <property type="match status" value="1"/>
</dbReference>
<sequence>MPQRRRQVNSMTGGDSSDDDVPDVDYSEQEDDYSDDDDDDDIDYVRPYCAVTVEPITKSSLTSGGFPANPAVGVSDFLGLTVFMYQPIYQLYLFSVVANDTSPYWKQDYCDPNMTYFNESDPDYLDDKWLTDEVTKWDTIITLTGSVPGLFTAVILGTMSDQLGRKINLVLSCVAGILQAGLGLLIVFLQLPVWAFIPGSIIAGISGGGGVFFGACYSYVVDISQSERETTIRIAILDTTIGLASVVGTVVAGVVLTTAGFPDGVRGPFVFLFAAYVVCMLYAIFCLRETRPTDWKNVQLFSKGYLTAAVKLLRKKQVSLYGRVTDGWNKRLILFLLAGAFYFAQADGAVSFPVFLTSAPPFCWTPLQTGILQGALSACGLTSLFGILILQRCLSYPVMTQIGIVSCLLVLVLTAVSSLCPDYNLALYMTPVLGAFITMPQSLISAALSLMVGPNDQGSLFALIQFTQGAMTTVTTPFLNYIWAITSMGIMPGFVQLLSALLVGVASAMIGLVQYWDWRSPAGYQLVPAVENTEDSEGRINADADDFLRGYNPAIV</sequence>
<dbReference type="InParanoid" id="C3XQ97"/>
<reference evidence="8" key="1">
    <citation type="journal article" date="2008" name="Nature">
        <title>The amphioxus genome and the evolution of the chordate karyotype.</title>
        <authorList>
            <consortium name="US DOE Joint Genome Institute (JGI-PGF)"/>
            <person name="Putnam N.H."/>
            <person name="Butts T."/>
            <person name="Ferrier D.E.K."/>
            <person name="Furlong R.F."/>
            <person name="Hellsten U."/>
            <person name="Kawashima T."/>
            <person name="Robinson-Rechavi M."/>
            <person name="Shoguchi E."/>
            <person name="Terry A."/>
            <person name="Yu J.-K."/>
            <person name="Benito-Gutierrez E.L."/>
            <person name="Dubchak I."/>
            <person name="Garcia-Fernandez J."/>
            <person name="Gibson-Brown J.J."/>
            <person name="Grigoriev I.V."/>
            <person name="Horton A.C."/>
            <person name="de Jong P.J."/>
            <person name="Jurka J."/>
            <person name="Kapitonov V.V."/>
            <person name="Kohara Y."/>
            <person name="Kuroki Y."/>
            <person name="Lindquist E."/>
            <person name="Lucas S."/>
            <person name="Osoegawa K."/>
            <person name="Pennacchio L.A."/>
            <person name="Salamov A.A."/>
            <person name="Satou Y."/>
            <person name="Sauka-Spengler T."/>
            <person name="Schmutz J."/>
            <person name="Shin-I T."/>
            <person name="Toyoda A."/>
            <person name="Bronner-Fraser M."/>
            <person name="Fujiyama A."/>
            <person name="Holland L.Z."/>
            <person name="Holland P.W.H."/>
            <person name="Satoh N."/>
            <person name="Rokhsar D.S."/>
        </authorList>
    </citation>
    <scope>NUCLEOTIDE SEQUENCE [LARGE SCALE GENOMIC DNA]</scope>
    <source>
        <strain evidence="8">S238N-H82</strain>
        <tissue evidence="8">Testes</tissue>
    </source>
</reference>
<dbReference type="eggNOG" id="KOG2816">
    <property type="taxonomic scope" value="Eukaryota"/>
</dbReference>
<evidence type="ECO:0008006" key="9">
    <source>
        <dbReference type="Google" id="ProtNLM"/>
    </source>
</evidence>
<name>C3XQ97_BRAFL</name>
<dbReference type="AlphaFoldDB" id="C3XQ97"/>
<comment type="similarity">
    <text evidence="5">Belongs to the major facilitator superfamily. SLC46A family.</text>
</comment>
<dbReference type="PANTHER" id="PTHR23507:SF1">
    <property type="entry name" value="FI18259P1-RELATED"/>
    <property type="match status" value="1"/>
</dbReference>
<gene>
    <name evidence="8" type="ORF">BRAFLDRAFT_104192</name>
</gene>
<dbReference type="Gene3D" id="1.20.1250.20">
    <property type="entry name" value="MFS general substrate transporter like domains"/>
    <property type="match status" value="1"/>
</dbReference>
<dbReference type="InterPro" id="IPR011701">
    <property type="entry name" value="MFS"/>
</dbReference>
<dbReference type="InterPro" id="IPR036259">
    <property type="entry name" value="MFS_trans_sf"/>
</dbReference>
<feature type="transmembrane region" description="Helical" evidence="7">
    <location>
        <begin position="232"/>
        <end position="256"/>
    </location>
</feature>
<feature type="transmembrane region" description="Helical" evidence="7">
    <location>
        <begin position="332"/>
        <end position="356"/>
    </location>
</feature>